<keyword evidence="2" id="KW-1185">Reference proteome</keyword>
<accession>A0A3S5C878</accession>
<organism evidence="1 2">
    <name type="scientific">Protopolystoma xenopodis</name>
    <dbReference type="NCBI Taxonomy" id="117903"/>
    <lineage>
        <taxon>Eukaryota</taxon>
        <taxon>Metazoa</taxon>
        <taxon>Spiralia</taxon>
        <taxon>Lophotrochozoa</taxon>
        <taxon>Platyhelminthes</taxon>
        <taxon>Monogenea</taxon>
        <taxon>Polyopisthocotylea</taxon>
        <taxon>Polystomatidea</taxon>
        <taxon>Polystomatidae</taxon>
        <taxon>Protopolystoma</taxon>
    </lineage>
</organism>
<comment type="caution">
    <text evidence="1">The sequence shown here is derived from an EMBL/GenBank/DDBJ whole genome shotgun (WGS) entry which is preliminary data.</text>
</comment>
<reference evidence="1" key="1">
    <citation type="submission" date="2018-11" db="EMBL/GenBank/DDBJ databases">
        <authorList>
            <consortium name="Pathogen Informatics"/>
        </authorList>
    </citation>
    <scope>NUCLEOTIDE SEQUENCE</scope>
</reference>
<dbReference type="AlphaFoldDB" id="A0A3S5C878"/>
<evidence type="ECO:0000313" key="2">
    <source>
        <dbReference type="Proteomes" id="UP000784294"/>
    </source>
</evidence>
<gene>
    <name evidence="1" type="ORF">PXEA_LOCUS35158</name>
</gene>
<dbReference type="Proteomes" id="UP000784294">
    <property type="component" value="Unassembled WGS sequence"/>
</dbReference>
<evidence type="ECO:0000313" key="1">
    <source>
        <dbReference type="EMBL" id="VEL41718.1"/>
    </source>
</evidence>
<dbReference type="EMBL" id="CAAALY010270683">
    <property type="protein sequence ID" value="VEL41718.1"/>
    <property type="molecule type" value="Genomic_DNA"/>
</dbReference>
<proteinExistence type="predicted"/>
<protein>
    <submittedName>
        <fullName evidence="1">Uncharacterized protein</fullName>
    </submittedName>
</protein>
<name>A0A3S5C878_9PLAT</name>
<sequence>MLRGDLGPSTLVEAGQPGGRCHRRGEHFVARVWRRAAIGLAPVVSGGGRKCGHRAPCANEDGVAGGAVQRTCGWATSACPMGEKGGEVGRDQSSWCRMGMGMRCEDEKGTVIRARQKRENGPTLGV</sequence>